<dbReference type="EMBL" id="BGZK01000186">
    <property type="protein sequence ID" value="GBP26845.1"/>
    <property type="molecule type" value="Genomic_DNA"/>
</dbReference>
<name>A0A4C1UK90_EUMVA</name>
<reference evidence="1 2" key="1">
    <citation type="journal article" date="2019" name="Commun. Biol.">
        <title>The bagworm genome reveals a unique fibroin gene that provides high tensile strength.</title>
        <authorList>
            <person name="Kono N."/>
            <person name="Nakamura H."/>
            <person name="Ohtoshi R."/>
            <person name="Tomita M."/>
            <person name="Numata K."/>
            <person name="Arakawa K."/>
        </authorList>
    </citation>
    <scope>NUCLEOTIDE SEQUENCE [LARGE SCALE GENOMIC DNA]</scope>
</reference>
<dbReference type="AlphaFoldDB" id="A0A4C1UK90"/>
<protein>
    <submittedName>
        <fullName evidence="1">Uncharacterized protein</fullName>
    </submittedName>
</protein>
<gene>
    <name evidence="1" type="ORF">EVAR_16425_1</name>
</gene>
<sequence length="126" mass="13987">MIIKARFLEYIKTEFCGANQKIKTYALNEVGSGVRYLVYITEHGRIMGPTTQPDLVMRSCEMEKAEAANESANSIVNHAVCDFIIISAAIWNIPSDLRDGNDCVSINGRKVPGSIPTPEYDTSSWK</sequence>
<keyword evidence="2" id="KW-1185">Reference proteome</keyword>
<accession>A0A4C1UK90</accession>
<evidence type="ECO:0000313" key="2">
    <source>
        <dbReference type="Proteomes" id="UP000299102"/>
    </source>
</evidence>
<organism evidence="1 2">
    <name type="scientific">Eumeta variegata</name>
    <name type="common">Bagworm moth</name>
    <name type="synonym">Eumeta japonica</name>
    <dbReference type="NCBI Taxonomy" id="151549"/>
    <lineage>
        <taxon>Eukaryota</taxon>
        <taxon>Metazoa</taxon>
        <taxon>Ecdysozoa</taxon>
        <taxon>Arthropoda</taxon>
        <taxon>Hexapoda</taxon>
        <taxon>Insecta</taxon>
        <taxon>Pterygota</taxon>
        <taxon>Neoptera</taxon>
        <taxon>Endopterygota</taxon>
        <taxon>Lepidoptera</taxon>
        <taxon>Glossata</taxon>
        <taxon>Ditrysia</taxon>
        <taxon>Tineoidea</taxon>
        <taxon>Psychidae</taxon>
        <taxon>Oiketicinae</taxon>
        <taxon>Eumeta</taxon>
    </lineage>
</organism>
<dbReference type="Proteomes" id="UP000299102">
    <property type="component" value="Unassembled WGS sequence"/>
</dbReference>
<evidence type="ECO:0000313" key="1">
    <source>
        <dbReference type="EMBL" id="GBP26845.1"/>
    </source>
</evidence>
<comment type="caution">
    <text evidence="1">The sequence shown here is derived from an EMBL/GenBank/DDBJ whole genome shotgun (WGS) entry which is preliminary data.</text>
</comment>
<proteinExistence type="predicted"/>